<comment type="similarity">
    <text evidence="1">Belongs to the 'GDSL' lipolytic enzyme family.</text>
</comment>
<sequence>MATTRLRRLLACLAFLLVLAVVGPHAAVAAREYAAIFSFGDSLSDTGNLCVDGIPDYLATARLPYGMTYFGYPTGRVSDGRVIVDFIAQELGVPLLPPSRARNASFHRGANFAITGATALDAAFFQERGLGQGVWSSGSLHAQIKWFLEMKPSICGAPEACRELFRRSLFILGEFGGNDYSTPLCAKRPVSEAHALVPHVVRAIGEGVEKLIAEGAAELLVPGLLPIGCFPVYLTTTKQQKQQQQQPPDGDGSSYGRRSGCIKDLNTLSWVHNVALQRRIAELRARHPGVRIMYADYYTPAIRFVLHAEEYGFLKQAPRACCGAPGMGEHNYNIAFMCGQPGSHACDHPSNHWSWDGIHLTEAANAHIAKGWLYGPFADPPILNASESTTCRRVLVCLVVLLVFVLMGPRAAVAARQYAAIFSFGDSLSDTGNLCVDGIPDYLATARLPYGMTYFGYPTGRVSDGRVVVDFIAQELGLPLVPPSKAKNATFHRGANFAITGATALDLSFFQERGLDKGVWSSGSLHTQIKWFQDMKPRICSSLSQQACRDLFRRSLFIVGEIGGNDYGSTLFAFRPVSEVHALVPHVVAAIGRGVEALIAEGAVELVVPGTMPIGCFPLYLSAFRDHPPEGYGPRTGCVKDLNTLSWAHNAALQREIARLRAKHPGVRIVYADFYTPAIQFVLHAEKYGMVKQTPRACCGAPGVGEYNFNLTSLCGQPGAYACDEPSNHWSWDGIHLTETAYGHIAKGWLYGPFADPPILDTTKHLG</sequence>
<dbReference type="EMBL" id="CP144748">
    <property type="protein sequence ID" value="WVZ72842.1"/>
    <property type="molecule type" value="Genomic_DNA"/>
</dbReference>
<gene>
    <name evidence="6" type="ORF">U9M48_021241</name>
</gene>
<dbReference type="PANTHER" id="PTHR22835">
    <property type="entry name" value="ZINC FINGER FYVE DOMAIN CONTAINING PROTEIN"/>
    <property type="match status" value="1"/>
</dbReference>
<dbReference type="PANTHER" id="PTHR22835:SF571">
    <property type="entry name" value="GDSL ESTERASE_LIPASE"/>
    <property type="match status" value="1"/>
</dbReference>
<dbReference type="InterPro" id="IPR001087">
    <property type="entry name" value="GDSL"/>
</dbReference>
<feature type="chain" id="PRO_5042901082" description="GDSL esterase/lipase" evidence="5">
    <location>
        <begin position="30"/>
        <end position="767"/>
    </location>
</feature>
<keyword evidence="4" id="KW-0325">Glycoprotein</keyword>
<protein>
    <recommendedName>
        <fullName evidence="8">GDSL esterase/lipase</fullName>
    </recommendedName>
</protein>
<evidence type="ECO:0000256" key="5">
    <source>
        <dbReference type="SAM" id="SignalP"/>
    </source>
</evidence>
<name>A0AAQ3TK03_PASNO</name>
<dbReference type="CDD" id="cd01837">
    <property type="entry name" value="SGNH_plant_lipase_like"/>
    <property type="match status" value="2"/>
</dbReference>
<evidence type="ECO:0008006" key="8">
    <source>
        <dbReference type="Google" id="ProtNLM"/>
    </source>
</evidence>
<dbReference type="Pfam" id="PF00657">
    <property type="entry name" value="Lipase_GDSL"/>
    <property type="match status" value="2"/>
</dbReference>
<dbReference type="InterPro" id="IPR035669">
    <property type="entry name" value="SGNH_plant_lipase-like"/>
</dbReference>
<evidence type="ECO:0000256" key="4">
    <source>
        <dbReference type="ARBA" id="ARBA00023180"/>
    </source>
</evidence>
<reference evidence="6 7" key="1">
    <citation type="submission" date="2024-02" db="EMBL/GenBank/DDBJ databases">
        <title>High-quality chromosome-scale genome assembly of Pensacola bahiagrass (Paspalum notatum Flugge var. saurae).</title>
        <authorList>
            <person name="Vega J.M."/>
            <person name="Podio M."/>
            <person name="Orjuela J."/>
            <person name="Siena L.A."/>
            <person name="Pessino S.C."/>
            <person name="Combes M.C."/>
            <person name="Mariac C."/>
            <person name="Albertini E."/>
            <person name="Pupilli F."/>
            <person name="Ortiz J.P.A."/>
            <person name="Leblanc O."/>
        </authorList>
    </citation>
    <scope>NUCLEOTIDE SEQUENCE [LARGE SCALE GENOMIC DNA]</scope>
    <source>
        <strain evidence="6">R1</strain>
        <tissue evidence="6">Leaf</tissue>
    </source>
</reference>
<keyword evidence="3" id="KW-0378">Hydrolase</keyword>
<proteinExistence type="inferred from homology"/>
<evidence type="ECO:0000313" key="7">
    <source>
        <dbReference type="Proteomes" id="UP001341281"/>
    </source>
</evidence>
<keyword evidence="2 5" id="KW-0732">Signal</keyword>
<evidence type="ECO:0000256" key="3">
    <source>
        <dbReference type="ARBA" id="ARBA00022801"/>
    </source>
</evidence>
<feature type="signal peptide" evidence="5">
    <location>
        <begin position="1"/>
        <end position="29"/>
    </location>
</feature>
<evidence type="ECO:0000256" key="1">
    <source>
        <dbReference type="ARBA" id="ARBA00008668"/>
    </source>
</evidence>
<evidence type="ECO:0000313" key="6">
    <source>
        <dbReference type="EMBL" id="WVZ72842.1"/>
    </source>
</evidence>
<dbReference type="Gene3D" id="3.40.50.1110">
    <property type="entry name" value="SGNH hydrolase"/>
    <property type="match status" value="2"/>
</dbReference>
<organism evidence="6 7">
    <name type="scientific">Paspalum notatum var. saurae</name>
    <dbReference type="NCBI Taxonomy" id="547442"/>
    <lineage>
        <taxon>Eukaryota</taxon>
        <taxon>Viridiplantae</taxon>
        <taxon>Streptophyta</taxon>
        <taxon>Embryophyta</taxon>
        <taxon>Tracheophyta</taxon>
        <taxon>Spermatophyta</taxon>
        <taxon>Magnoliopsida</taxon>
        <taxon>Liliopsida</taxon>
        <taxon>Poales</taxon>
        <taxon>Poaceae</taxon>
        <taxon>PACMAD clade</taxon>
        <taxon>Panicoideae</taxon>
        <taxon>Andropogonodae</taxon>
        <taxon>Paspaleae</taxon>
        <taxon>Paspalinae</taxon>
        <taxon>Paspalum</taxon>
    </lineage>
</organism>
<dbReference type="SUPFAM" id="SSF52266">
    <property type="entry name" value="SGNH hydrolase"/>
    <property type="match status" value="2"/>
</dbReference>
<dbReference type="InterPro" id="IPR036514">
    <property type="entry name" value="SGNH_hydro_sf"/>
</dbReference>
<dbReference type="Proteomes" id="UP001341281">
    <property type="component" value="Chromosome 04"/>
</dbReference>
<dbReference type="AlphaFoldDB" id="A0AAQ3TK03"/>
<evidence type="ECO:0000256" key="2">
    <source>
        <dbReference type="ARBA" id="ARBA00022729"/>
    </source>
</evidence>
<accession>A0AAQ3TK03</accession>
<keyword evidence="7" id="KW-1185">Reference proteome</keyword>
<dbReference type="GO" id="GO:0016788">
    <property type="term" value="F:hydrolase activity, acting on ester bonds"/>
    <property type="evidence" value="ECO:0007669"/>
    <property type="project" value="InterPro"/>
</dbReference>